<sequence>MGLRVRGRQEFLESFFNALQLTRFFRFKADLFEEHYRVDIKHVFKYTYDGTASMGYSSSNTGEILIFFLLPLLPGCI</sequence>
<organism evidence="1 2">
    <name type="scientific">Allacma fusca</name>
    <dbReference type="NCBI Taxonomy" id="39272"/>
    <lineage>
        <taxon>Eukaryota</taxon>
        <taxon>Metazoa</taxon>
        <taxon>Ecdysozoa</taxon>
        <taxon>Arthropoda</taxon>
        <taxon>Hexapoda</taxon>
        <taxon>Collembola</taxon>
        <taxon>Symphypleona</taxon>
        <taxon>Sminthuridae</taxon>
        <taxon>Allacma</taxon>
    </lineage>
</organism>
<gene>
    <name evidence="1" type="ORF">AFUS01_LOCUS24689</name>
</gene>
<dbReference type="Proteomes" id="UP000708208">
    <property type="component" value="Unassembled WGS sequence"/>
</dbReference>
<evidence type="ECO:0000313" key="1">
    <source>
        <dbReference type="EMBL" id="CAG7786105.1"/>
    </source>
</evidence>
<proteinExistence type="predicted"/>
<protein>
    <submittedName>
        <fullName evidence="1">Uncharacterized protein</fullName>
    </submittedName>
</protein>
<reference evidence="1" key="1">
    <citation type="submission" date="2021-06" db="EMBL/GenBank/DDBJ databases">
        <authorList>
            <person name="Hodson N. C."/>
            <person name="Mongue J. A."/>
            <person name="Jaron S. K."/>
        </authorList>
    </citation>
    <scope>NUCLEOTIDE SEQUENCE</scope>
</reference>
<evidence type="ECO:0000313" key="2">
    <source>
        <dbReference type="Proteomes" id="UP000708208"/>
    </source>
</evidence>
<comment type="caution">
    <text evidence="1">The sequence shown here is derived from an EMBL/GenBank/DDBJ whole genome shotgun (WGS) entry which is preliminary data.</text>
</comment>
<accession>A0A8J2KG91</accession>
<keyword evidence="2" id="KW-1185">Reference proteome</keyword>
<name>A0A8J2KG91_9HEXA</name>
<dbReference type="EMBL" id="CAJVCH010310627">
    <property type="protein sequence ID" value="CAG7786105.1"/>
    <property type="molecule type" value="Genomic_DNA"/>
</dbReference>
<dbReference type="AlphaFoldDB" id="A0A8J2KG91"/>